<reference evidence="1 2" key="1">
    <citation type="submission" date="2019-10" db="EMBL/GenBank/DDBJ databases">
        <title>Georgenia wutianyii sp. nov. and Georgenia yuyongxinii sp. nov. isolated from plateau pika (Ochotona curzoniae) in the Qinghai-Tibet plateau of China.</title>
        <authorList>
            <person name="Tian Z."/>
        </authorList>
    </citation>
    <scope>NUCLEOTIDE SEQUENCE [LARGE SCALE GENOMIC DNA]</scope>
    <source>
        <strain evidence="1 2">JCM 19765</strain>
    </source>
</reference>
<protein>
    <submittedName>
        <fullName evidence="1">Uncharacterized protein</fullName>
    </submittedName>
</protein>
<dbReference type="Proteomes" id="UP000437709">
    <property type="component" value="Unassembled WGS sequence"/>
</dbReference>
<dbReference type="EMBL" id="WHPC01000015">
    <property type="protein sequence ID" value="MPV36599.1"/>
    <property type="molecule type" value="Genomic_DNA"/>
</dbReference>
<name>A0A6N7EER7_9MICO</name>
<accession>A0A6N7EER7</accession>
<sequence>MTGILDRGVARGWARRAGTVTAAVAALGIATATTASAHHCYKIDWNDSARQQLATHRTAWMPLSDLGEMIIAAPAEQGGYDRPDCAASATAAVEAWMAAGGIEEEPLIHSRATVGSGAAYQGKAPKGFAYLEEADFVLLTQAIEADLLETCDGFELPA</sequence>
<dbReference type="OrthoDB" id="4865668at2"/>
<keyword evidence="2" id="KW-1185">Reference proteome</keyword>
<evidence type="ECO:0000313" key="1">
    <source>
        <dbReference type="EMBL" id="MPV36599.1"/>
    </source>
</evidence>
<organism evidence="1 2">
    <name type="scientific">Georgenia subflava</name>
    <dbReference type="NCBI Taxonomy" id="1622177"/>
    <lineage>
        <taxon>Bacteria</taxon>
        <taxon>Bacillati</taxon>
        <taxon>Actinomycetota</taxon>
        <taxon>Actinomycetes</taxon>
        <taxon>Micrococcales</taxon>
        <taxon>Bogoriellaceae</taxon>
        <taxon>Georgenia</taxon>
    </lineage>
</organism>
<dbReference type="AlphaFoldDB" id="A0A6N7EER7"/>
<comment type="caution">
    <text evidence="1">The sequence shown here is derived from an EMBL/GenBank/DDBJ whole genome shotgun (WGS) entry which is preliminary data.</text>
</comment>
<evidence type="ECO:0000313" key="2">
    <source>
        <dbReference type="Proteomes" id="UP000437709"/>
    </source>
</evidence>
<gene>
    <name evidence="1" type="ORF">GB881_05940</name>
</gene>
<dbReference type="RefSeq" id="WP_152194188.1">
    <property type="nucleotide sequence ID" value="NZ_VUKD01000001.1"/>
</dbReference>
<proteinExistence type="predicted"/>